<sequence length="902" mass="105228">MSGDNLFYVSRANIFSIYPNILKKIVGVDDENYSPEKSIAILPSDFEWQLKCYFRLLEQQKKLNTLDKKSVLELSQIERSASLQRQQNTQDEEFRDRDGIVYTPIYSPISPNADRSLIKPLGYCEQEFRLSVSHETNNVIWDLSEFAKAGKLLKTPPMDVEFYDEYEMRKVYSLIYDVFRYIETCLDKMKTKLAASITKIRIEKQALNLQYLLPSHLRDEKVARAVTNPIITGWFNKFKKSLTKRDITKKLEGMGFKELDGCDTKSFPKSFRYDKVCPNFFFLWFPRDKSEFLQDAMIRENDVILQNKAFTVGPAIFAKLVNYFEIAGDILQTHILSPRSTAYLATLLLRNRFVGKLRVFGAGRNYKEYKAYFDKIGATNIQLYEESFLGISRHILEKTVAIYCTPPSSFSSILDPIELICSRGGDLKMLQFLSESEMTDDGQTRATKILREQRETLKSSMSKPQIQFILYETHSIVEAENEDMVQHAMEYVNRKAYDKHLIKAQKERERLEQLEREKENMPGIPTAHREREPKKDAKGKKTKGNEQSASVKINTNKTGMKQSDSLESIDAIDPVAEEAKKDEPLVVNVPLTDLFEVQKLPDFCINRDNCVLRRSEGCFLSLLKRKEIIRMDSKYLIQIAELRGIFGDKDRPKKTKSKAQMRAEKKQEAAMKAAREALERQKIEKTNPSNVDKVVERLLKPTQATIIRITRDEIWRRKYHVMTLRYSQLFPPRCARCDYYSQNYYFLSDKFVAVKQFDDTISLRFEEQSTFQEAITKRRAEKWWDDLLKHIKQIKILSEVSGVEINFDSLDKSLVPPLKLTRFPQGYIAPPPKKKVSKEIRQQYSLSITILDIDQPKTQKLINLRHRSITPRVATLRTYNKCLMCLHEYLRITSGYDQKYMR</sequence>
<reference evidence="3" key="1">
    <citation type="submission" date="2022-01" db="EMBL/GenBank/DDBJ databases">
        <authorList>
            <person name="King R."/>
        </authorList>
    </citation>
    <scope>NUCLEOTIDE SEQUENCE</scope>
</reference>
<dbReference type="PANTHER" id="PTHR14663:SF2">
    <property type="entry name" value="METHYLTRANSFERASE NSUN7-RELATED"/>
    <property type="match status" value="1"/>
</dbReference>
<dbReference type="Proteomes" id="UP001153620">
    <property type="component" value="Chromosome 2"/>
</dbReference>
<accession>A0A9N9RVU6</accession>
<feature type="coiled-coil region" evidence="1">
    <location>
        <begin position="656"/>
        <end position="684"/>
    </location>
</feature>
<evidence type="ECO:0000256" key="2">
    <source>
        <dbReference type="SAM" id="MobiDB-lite"/>
    </source>
</evidence>
<dbReference type="InterPro" id="IPR029063">
    <property type="entry name" value="SAM-dependent_MTases_sf"/>
</dbReference>
<gene>
    <name evidence="3" type="ORF">CHIRRI_LOCUS8969</name>
</gene>
<feature type="region of interest" description="Disordered" evidence="2">
    <location>
        <begin position="513"/>
        <end position="552"/>
    </location>
</feature>
<proteinExistence type="predicted"/>
<protein>
    <submittedName>
        <fullName evidence="3">Uncharacterized protein</fullName>
    </submittedName>
</protein>
<dbReference type="AlphaFoldDB" id="A0A9N9RVU6"/>
<keyword evidence="4" id="KW-1185">Reference proteome</keyword>
<name>A0A9N9RVU6_9DIPT</name>
<evidence type="ECO:0000313" key="4">
    <source>
        <dbReference type="Proteomes" id="UP001153620"/>
    </source>
</evidence>
<dbReference type="InterPro" id="IPR042620">
    <property type="entry name" value="NSUN7"/>
</dbReference>
<organism evidence="3 4">
    <name type="scientific">Chironomus riparius</name>
    <dbReference type="NCBI Taxonomy" id="315576"/>
    <lineage>
        <taxon>Eukaryota</taxon>
        <taxon>Metazoa</taxon>
        <taxon>Ecdysozoa</taxon>
        <taxon>Arthropoda</taxon>
        <taxon>Hexapoda</taxon>
        <taxon>Insecta</taxon>
        <taxon>Pterygota</taxon>
        <taxon>Neoptera</taxon>
        <taxon>Endopterygota</taxon>
        <taxon>Diptera</taxon>
        <taxon>Nematocera</taxon>
        <taxon>Chironomoidea</taxon>
        <taxon>Chironomidae</taxon>
        <taxon>Chironominae</taxon>
        <taxon>Chironomus</taxon>
    </lineage>
</organism>
<dbReference type="Gene3D" id="3.40.50.150">
    <property type="entry name" value="Vaccinia Virus protein VP39"/>
    <property type="match status" value="1"/>
</dbReference>
<evidence type="ECO:0000313" key="3">
    <source>
        <dbReference type="EMBL" id="CAG9806104.1"/>
    </source>
</evidence>
<reference evidence="3" key="2">
    <citation type="submission" date="2022-10" db="EMBL/GenBank/DDBJ databases">
        <authorList>
            <consortium name="ENA_rothamsted_submissions"/>
            <consortium name="culmorum"/>
            <person name="King R."/>
        </authorList>
    </citation>
    <scope>NUCLEOTIDE SEQUENCE</scope>
</reference>
<dbReference type="EMBL" id="OU895878">
    <property type="protein sequence ID" value="CAG9806104.1"/>
    <property type="molecule type" value="Genomic_DNA"/>
</dbReference>
<evidence type="ECO:0000256" key="1">
    <source>
        <dbReference type="SAM" id="Coils"/>
    </source>
</evidence>
<keyword evidence="1" id="KW-0175">Coiled coil</keyword>
<dbReference type="PANTHER" id="PTHR14663">
    <property type="entry name" value="METHYLTRANSFERASE NSUN7-RELATED"/>
    <property type="match status" value="1"/>
</dbReference>
<feature type="compositionally biased region" description="Basic and acidic residues" evidence="2">
    <location>
        <begin position="527"/>
        <end position="536"/>
    </location>
</feature>
<dbReference type="OrthoDB" id="6817893at2759"/>